<dbReference type="Gene3D" id="3.90.1150.10">
    <property type="entry name" value="Aspartate Aminotransferase, domain 1"/>
    <property type="match status" value="1"/>
</dbReference>
<dbReference type="SUPFAM" id="SSF53383">
    <property type="entry name" value="PLP-dependent transferases"/>
    <property type="match status" value="1"/>
</dbReference>
<feature type="non-terminal residue" evidence="3">
    <location>
        <position position="1"/>
    </location>
</feature>
<dbReference type="InterPro" id="IPR015421">
    <property type="entry name" value="PyrdxlP-dep_Trfase_major"/>
</dbReference>
<dbReference type="InterPro" id="IPR049704">
    <property type="entry name" value="Aminotrans_3_PPA_site"/>
</dbReference>
<evidence type="ECO:0000313" key="3">
    <source>
        <dbReference type="EMBL" id="TMI92941.1"/>
    </source>
</evidence>
<dbReference type="PANTHER" id="PTHR43094:SF1">
    <property type="entry name" value="AMINOTRANSFERASE CLASS-III"/>
    <property type="match status" value="1"/>
</dbReference>
<keyword evidence="3" id="KW-0032">Aminotransferase</keyword>
<dbReference type="EMBL" id="VBAK01000045">
    <property type="protein sequence ID" value="TMI92941.1"/>
    <property type="molecule type" value="Genomic_DNA"/>
</dbReference>
<dbReference type="Proteomes" id="UP000318509">
    <property type="component" value="Unassembled WGS sequence"/>
</dbReference>
<evidence type="ECO:0000313" key="4">
    <source>
        <dbReference type="Proteomes" id="UP000318509"/>
    </source>
</evidence>
<dbReference type="InterPro" id="IPR005814">
    <property type="entry name" value="Aminotrans_3"/>
</dbReference>
<dbReference type="GO" id="GO:0030170">
    <property type="term" value="F:pyridoxal phosphate binding"/>
    <property type="evidence" value="ECO:0007669"/>
    <property type="project" value="InterPro"/>
</dbReference>
<keyword evidence="2" id="KW-0663">Pyridoxal phosphate</keyword>
<dbReference type="GO" id="GO:0008483">
    <property type="term" value="F:transaminase activity"/>
    <property type="evidence" value="ECO:0007669"/>
    <property type="project" value="UniProtKB-KW"/>
</dbReference>
<name>A0A537KAY8_9BACT</name>
<dbReference type="PANTHER" id="PTHR43094">
    <property type="entry name" value="AMINOTRANSFERASE"/>
    <property type="match status" value="1"/>
</dbReference>
<comment type="similarity">
    <text evidence="1">Belongs to the class-III pyridoxal-phosphate-dependent aminotransferase family.</text>
</comment>
<reference evidence="3 4" key="1">
    <citation type="journal article" date="2019" name="Nat. Microbiol.">
        <title>Mediterranean grassland soil C-N compound turnover is dependent on rainfall and depth, and is mediated by genomically divergent microorganisms.</title>
        <authorList>
            <person name="Diamond S."/>
            <person name="Andeer P.F."/>
            <person name="Li Z."/>
            <person name="Crits-Christoph A."/>
            <person name="Burstein D."/>
            <person name="Anantharaman K."/>
            <person name="Lane K.R."/>
            <person name="Thomas B.C."/>
            <person name="Pan C."/>
            <person name="Northen T.R."/>
            <person name="Banfield J.F."/>
        </authorList>
    </citation>
    <scope>NUCLEOTIDE SEQUENCE [LARGE SCALE GENOMIC DNA]</scope>
    <source>
        <strain evidence="3">NP_3</strain>
    </source>
</reference>
<accession>A0A537KAY8</accession>
<dbReference type="Pfam" id="PF00202">
    <property type="entry name" value="Aminotran_3"/>
    <property type="match status" value="1"/>
</dbReference>
<keyword evidence="3" id="KW-0808">Transferase</keyword>
<evidence type="ECO:0000256" key="2">
    <source>
        <dbReference type="ARBA" id="ARBA00022898"/>
    </source>
</evidence>
<evidence type="ECO:0000256" key="1">
    <source>
        <dbReference type="ARBA" id="ARBA00008954"/>
    </source>
</evidence>
<proteinExistence type="inferred from homology"/>
<gene>
    <name evidence="3" type="ORF">E6H00_01975</name>
</gene>
<protein>
    <submittedName>
        <fullName evidence="3">Aminotransferase class III-fold pyridoxal phosphate-dependent enzyme</fullName>
    </submittedName>
</protein>
<dbReference type="AlphaFoldDB" id="A0A537KAY8"/>
<sequence>VCDRHGVLIIADEVMSGAGRCGTWRALEHDGVVPDVMAVGKGLAGGYIPLAATILRKEIGATILSRHGAIMTGHTYSGHTTACAAALAVQRIIERESLVERVRSRGETLRRELGAALGRFHAVGDVRGRGYLIGIEFVRDRATREPFPAERALSQSIGRGALEDGLIIYPCAGNVDGASGDTVIVAPPFNASEPELAELVEKLTGAIGRTLAAG</sequence>
<organism evidence="3 4">
    <name type="scientific">Candidatus Segetimicrobium genomatis</name>
    <dbReference type="NCBI Taxonomy" id="2569760"/>
    <lineage>
        <taxon>Bacteria</taxon>
        <taxon>Bacillati</taxon>
        <taxon>Candidatus Sysuimicrobiota</taxon>
        <taxon>Candidatus Sysuimicrobiia</taxon>
        <taxon>Candidatus Sysuimicrobiales</taxon>
        <taxon>Candidatus Segetimicrobiaceae</taxon>
        <taxon>Candidatus Segetimicrobium</taxon>
    </lineage>
</organism>
<dbReference type="InterPro" id="IPR015424">
    <property type="entry name" value="PyrdxlP-dep_Trfase"/>
</dbReference>
<dbReference type="Gene3D" id="3.40.640.10">
    <property type="entry name" value="Type I PLP-dependent aspartate aminotransferase-like (Major domain)"/>
    <property type="match status" value="1"/>
</dbReference>
<dbReference type="InterPro" id="IPR015422">
    <property type="entry name" value="PyrdxlP-dep_Trfase_small"/>
</dbReference>
<comment type="caution">
    <text evidence="3">The sequence shown here is derived from an EMBL/GenBank/DDBJ whole genome shotgun (WGS) entry which is preliminary data.</text>
</comment>
<dbReference type="PROSITE" id="PS00600">
    <property type="entry name" value="AA_TRANSFER_CLASS_3"/>
    <property type="match status" value="1"/>
</dbReference>